<feature type="signal peptide" evidence="7">
    <location>
        <begin position="1"/>
        <end position="24"/>
    </location>
</feature>
<keyword evidence="6" id="KW-0046">Antibiotic resistance</keyword>
<dbReference type="GO" id="GO:0008800">
    <property type="term" value="F:beta-lactamase activity"/>
    <property type="evidence" value="ECO:0007669"/>
    <property type="project" value="UniProtKB-EC"/>
</dbReference>
<comment type="similarity">
    <text evidence="2">Belongs to the class-D beta-lactamase family.</text>
</comment>
<dbReference type="Proteomes" id="UP000537204">
    <property type="component" value="Unassembled WGS sequence"/>
</dbReference>
<organism evidence="9 10">
    <name type="scientific">Pedobacter cryoconitis</name>
    <dbReference type="NCBI Taxonomy" id="188932"/>
    <lineage>
        <taxon>Bacteria</taxon>
        <taxon>Pseudomonadati</taxon>
        <taxon>Bacteroidota</taxon>
        <taxon>Sphingobacteriia</taxon>
        <taxon>Sphingobacteriales</taxon>
        <taxon>Sphingobacteriaceae</taxon>
        <taxon>Pedobacter</taxon>
    </lineage>
</organism>
<dbReference type="EMBL" id="JACHCE010000001">
    <property type="protein sequence ID" value="MBB5634835.1"/>
    <property type="molecule type" value="Genomic_DNA"/>
</dbReference>
<comment type="catalytic activity">
    <reaction evidence="1">
        <text>a beta-lactam + H2O = a substituted beta-amino acid</text>
        <dbReference type="Rhea" id="RHEA:20401"/>
        <dbReference type="ChEBI" id="CHEBI:15377"/>
        <dbReference type="ChEBI" id="CHEBI:35627"/>
        <dbReference type="ChEBI" id="CHEBI:140347"/>
        <dbReference type="EC" id="3.5.2.6"/>
    </reaction>
</comment>
<comment type="caution">
    <text evidence="9">The sequence shown here is derived from an EMBL/GenBank/DDBJ whole genome shotgun (WGS) entry which is preliminary data.</text>
</comment>
<evidence type="ECO:0000259" key="8">
    <source>
        <dbReference type="Pfam" id="PF00905"/>
    </source>
</evidence>
<evidence type="ECO:0000256" key="2">
    <source>
        <dbReference type="ARBA" id="ARBA00007898"/>
    </source>
</evidence>
<protein>
    <recommendedName>
        <fullName evidence="3">beta-lactamase</fullName>
        <ecNumber evidence="3">3.5.2.6</ecNumber>
    </recommendedName>
</protein>
<reference evidence="9 10" key="1">
    <citation type="submission" date="2020-08" db="EMBL/GenBank/DDBJ databases">
        <title>Genomic Encyclopedia of Type Strains, Phase IV (KMG-V): Genome sequencing to study the core and pangenomes of soil and plant-associated prokaryotes.</title>
        <authorList>
            <person name="Whitman W."/>
        </authorList>
    </citation>
    <scope>NUCLEOTIDE SEQUENCE [LARGE SCALE GENOMIC DNA]</scope>
    <source>
        <strain evidence="9 10">S3M1</strain>
    </source>
</reference>
<dbReference type="SUPFAM" id="SSF56601">
    <property type="entry name" value="beta-lactamase/transpeptidase-like"/>
    <property type="match status" value="1"/>
</dbReference>
<dbReference type="PANTHER" id="PTHR30627:SF6">
    <property type="entry name" value="BETA-LACTAMASE YBXI-RELATED"/>
    <property type="match status" value="1"/>
</dbReference>
<evidence type="ECO:0000313" key="10">
    <source>
        <dbReference type="Proteomes" id="UP000537204"/>
    </source>
</evidence>
<dbReference type="PANTHER" id="PTHR30627">
    <property type="entry name" value="PEPTIDOGLYCAN D,D-TRANSPEPTIDASE"/>
    <property type="match status" value="1"/>
</dbReference>
<evidence type="ECO:0000256" key="7">
    <source>
        <dbReference type="SAM" id="SignalP"/>
    </source>
</evidence>
<evidence type="ECO:0000256" key="6">
    <source>
        <dbReference type="ARBA" id="ARBA00023251"/>
    </source>
</evidence>
<dbReference type="GO" id="GO:0071555">
    <property type="term" value="P:cell wall organization"/>
    <property type="evidence" value="ECO:0007669"/>
    <property type="project" value="TreeGrafter"/>
</dbReference>
<dbReference type="GO" id="GO:0005886">
    <property type="term" value="C:plasma membrane"/>
    <property type="evidence" value="ECO:0007669"/>
    <property type="project" value="TreeGrafter"/>
</dbReference>
<evidence type="ECO:0000256" key="3">
    <source>
        <dbReference type="ARBA" id="ARBA00012865"/>
    </source>
</evidence>
<accession>A0A7W8ZJ44</accession>
<dbReference type="Gene3D" id="3.40.710.10">
    <property type="entry name" value="DD-peptidase/beta-lactamase superfamily"/>
    <property type="match status" value="1"/>
</dbReference>
<feature type="domain" description="Penicillin-binding protein transpeptidase" evidence="8">
    <location>
        <begin position="43"/>
        <end position="249"/>
    </location>
</feature>
<gene>
    <name evidence="9" type="ORF">HDE68_000720</name>
</gene>
<keyword evidence="4 7" id="KW-0732">Signal</keyword>
<dbReference type="Pfam" id="PF00905">
    <property type="entry name" value="Transpeptidase"/>
    <property type="match status" value="1"/>
</dbReference>
<evidence type="ECO:0000256" key="5">
    <source>
        <dbReference type="ARBA" id="ARBA00022801"/>
    </source>
</evidence>
<proteinExistence type="inferred from homology"/>
<dbReference type="GO" id="GO:0046677">
    <property type="term" value="P:response to antibiotic"/>
    <property type="evidence" value="ECO:0007669"/>
    <property type="project" value="UniProtKB-KW"/>
</dbReference>
<dbReference type="InterPro" id="IPR050515">
    <property type="entry name" value="Beta-lactam/transpept"/>
</dbReference>
<feature type="chain" id="PRO_5030596497" description="beta-lactamase" evidence="7">
    <location>
        <begin position="25"/>
        <end position="273"/>
    </location>
</feature>
<dbReference type="InterPro" id="IPR012338">
    <property type="entry name" value="Beta-lactam/transpept-like"/>
</dbReference>
<dbReference type="GO" id="GO:0008658">
    <property type="term" value="F:penicillin binding"/>
    <property type="evidence" value="ECO:0007669"/>
    <property type="project" value="InterPro"/>
</dbReference>
<dbReference type="InterPro" id="IPR001460">
    <property type="entry name" value="PCN-bd_Tpept"/>
</dbReference>
<dbReference type="NCBIfam" id="NF012161">
    <property type="entry name" value="bla_class_D_main"/>
    <property type="match status" value="1"/>
</dbReference>
<keyword evidence="5 9" id="KW-0378">Hydrolase</keyword>
<evidence type="ECO:0000256" key="1">
    <source>
        <dbReference type="ARBA" id="ARBA00001526"/>
    </source>
</evidence>
<dbReference type="AlphaFoldDB" id="A0A7W8ZJ44"/>
<evidence type="ECO:0000256" key="4">
    <source>
        <dbReference type="ARBA" id="ARBA00022729"/>
    </source>
</evidence>
<dbReference type="RefSeq" id="WP_183878983.1">
    <property type="nucleotide sequence ID" value="NZ_JACHCE010000001.1"/>
</dbReference>
<evidence type="ECO:0000313" key="9">
    <source>
        <dbReference type="EMBL" id="MBB5634835.1"/>
    </source>
</evidence>
<name>A0A7W8ZJ44_9SPHI</name>
<sequence>MSIRIQLLAIIALTGLFSFKSAFHTNHQDNLKKFYDEYQVQGSFVLYDQKNDHYTYYNKEQTTIPFTPASTFKICNSLIALETGAVKDENVVFKWDKKERPLPVWNADTDMRNAFKNSTVWFYQELAKRIGEKKMKSWLNKAGYGNENINGGIDGFWLWGGLRITPVQQIDFLKRLQGGELPFSSRSMDIVKSIMIVKNTKDNVIRAKTGNGKQGDLYVSWYIGYITTNDNVYYFSNCIQSEDKKPDFRKAGVAIAIHILDDLKVVKKQDWDN</sequence>
<dbReference type="EC" id="3.5.2.6" evidence="3"/>